<evidence type="ECO:0000313" key="12">
    <source>
        <dbReference type="EMBL" id="SMG11969.1"/>
    </source>
</evidence>
<dbReference type="OrthoDB" id="109585at2"/>
<protein>
    <recommendedName>
        <fullName evidence="2">histidine kinase</fullName>
        <ecNumber evidence="2">2.7.13.3</ecNumber>
    </recommendedName>
</protein>
<organism evidence="12 13">
    <name type="scientific">Marivirga sericea</name>
    <dbReference type="NCBI Taxonomy" id="1028"/>
    <lineage>
        <taxon>Bacteria</taxon>
        <taxon>Pseudomonadati</taxon>
        <taxon>Bacteroidota</taxon>
        <taxon>Cytophagia</taxon>
        <taxon>Cytophagales</taxon>
        <taxon>Marivirgaceae</taxon>
        <taxon>Marivirga</taxon>
    </lineage>
</organism>
<evidence type="ECO:0000256" key="4">
    <source>
        <dbReference type="ARBA" id="ARBA00022679"/>
    </source>
</evidence>
<evidence type="ECO:0000256" key="10">
    <source>
        <dbReference type="SAM" id="Phobius"/>
    </source>
</evidence>
<evidence type="ECO:0000256" key="3">
    <source>
        <dbReference type="ARBA" id="ARBA00022553"/>
    </source>
</evidence>
<dbReference type="CDD" id="cd00082">
    <property type="entry name" value="HisKA"/>
    <property type="match status" value="1"/>
</dbReference>
<dbReference type="Proteomes" id="UP000193804">
    <property type="component" value="Unassembled WGS sequence"/>
</dbReference>
<keyword evidence="10" id="KW-0472">Membrane</keyword>
<sequence length="440" mass="50758">MNYNSKVNSVFRFFILSKWSKLEKSLEQKPNILLSQFSVIAIIAGFSQVLNDILNFNYIAVSLDFVIVIIFLCTFIFNERGQHLIAKFIFIVLGTGFIFVYAAVIPKDIGAYLVFFPIIAIIFLIYNNEERQYKYYSLAYVLLLLFILEITAYQPFGEINFTEGKSEESSFYVNMFISIFGMVFSMYNMDVINRQIDQNRVETLQELEQKNKELELANDELDHFVYSASHDLKAPLSSILGLINIAKYEVKDETVIDYFVRIENRIERLTLFIKEVIEISRNTRTEIKTEPIVIGKMIDDIIENNNYIEGMEKIEFSKHIGFDSVVVTDKARMEVILNNLISNAIKYSDSSKDQCRIDIKAEKARNELRITISDNGIGIPKDQQEKVFDMFYRGVQGKEGSGLGLYIVKNMLVKLKGEFALESKEGEGTTIQMIFPELKK</sequence>
<keyword evidence="4" id="KW-0808">Transferase</keyword>
<evidence type="ECO:0000256" key="1">
    <source>
        <dbReference type="ARBA" id="ARBA00000085"/>
    </source>
</evidence>
<dbReference type="GO" id="GO:0007234">
    <property type="term" value="P:osmosensory signaling via phosphorelay pathway"/>
    <property type="evidence" value="ECO:0007669"/>
    <property type="project" value="TreeGrafter"/>
</dbReference>
<evidence type="ECO:0000256" key="9">
    <source>
        <dbReference type="SAM" id="Coils"/>
    </source>
</evidence>
<dbReference type="InterPro" id="IPR036890">
    <property type="entry name" value="HATPase_C_sf"/>
</dbReference>
<name>A0A1X7ICU7_9BACT</name>
<keyword evidence="7" id="KW-0067">ATP-binding</keyword>
<dbReference type="InterPro" id="IPR004358">
    <property type="entry name" value="Sig_transdc_His_kin-like_C"/>
</dbReference>
<keyword evidence="10" id="KW-1133">Transmembrane helix</keyword>
<proteinExistence type="predicted"/>
<evidence type="ECO:0000256" key="5">
    <source>
        <dbReference type="ARBA" id="ARBA00022741"/>
    </source>
</evidence>
<dbReference type="GO" id="GO:0005524">
    <property type="term" value="F:ATP binding"/>
    <property type="evidence" value="ECO:0007669"/>
    <property type="project" value="UniProtKB-KW"/>
</dbReference>
<keyword evidence="5" id="KW-0547">Nucleotide-binding</keyword>
<feature type="transmembrane region" description="Helical" evidence="10">
    <location>
        <begin position="31"/>
        <end position="50"/>
    </location>
</feature>
<feature type="transmembrane region" description="Helical" evidence="10">
    <location>
        <begin position="138"/>
        <end position="156"/>
    </location>
</feature>
<feature type="domain" description="Histidine kinase" evidence="11">
    <location>
        <begin position="227"/>
        <end position="439"/>
    </location>
</feature>
<dbReference type="InterPro" id="IPR003594">
    <property type="entry name" value="HATPase_dom"/>
</dbReference>
<dbReference type="PANTHER" id="PTHR42878:SF7">
    <property type="entry name" value="SENSOR HISTIDINE KINASE GLRK"/>
    <property type="match status" value="1"/>
</dbReference>
<dbReference type="Gene3D" id="3.30.565.10">
    <property type="entry name" value="Histidine kinase-like ATPase, C-terminal domain"/>
    <property type="match status" value="1"/>
</dbReference>
<keyword evidence="3" id="KW-0597">Phosphoprotein</keyword>
<comment type="catalytic activity">
    <reaction evidence="1">
        <text>ATP + protein L-histidine = ADP + protein N-phospho-L-histidine.</text>
        <dbReference type="EC" id="2.7.13.3"/>
    </reaction>
</comment>
<evidence type="ECO:0000313" key="13">
    <source>
        <dbReference type="Proteomes" id="UP000193804"/>
    </source>
</evidence>
<dbReference type="PROSITE" id="PS50109">
    <property type="entry name" value="HIS_KIN"/>
    <property type="match status" value="1"/>
</dbReference>
<accession>A0A1X7ICU7</accession>
<dbReference type="Pfam" id="PF02518">
    <property type="entry name" value="HATPase_c"/>
    <property type="match status" value="1"/>
</dbReference>
<feature type="transmembrane region" description="Helical" evidence="10">
    <location>
        <begin position="171"/>
        <end position="189"/>
    </location>
</feature>
<dbReference type="SMART" id="SM00387">
    <property type="entry name" value="HATPase_c"/>
    <property type="match status" value="1"/>
</dbReference>
<feature type="transmembrane region" description="Helical" evidence="10">
    <location>
        <begin position="84"/>
        <end position="103"/>
    </location>
</feature>
<dbReference type="InterPro" id="IPR005467">
    <property type="entry name" value="His_kinase_dom"/>
</dbReference>
<dbReference type="SUPFAM" id="SSF55874">
    <property type="entry name" value="ATPase domain of HSP90 chaperone/DNA topoisomerase II/histidine kinase"/>
    <property type="match status" value="1"/>
</dbReference>
<feature type="transmembrane region" description="Helical" evidence="10">
    <location>
        <begin position="109"/>
        <end position="126"/>
    </location>
</feature>
<dbReference type="SUPFAM" id="SSF47384">
    <property type="entry name" value="Homodimeric domain of signal transducing histidine kinase"/>
    <property type="match status" value="1"/>
</dbReference>
<feature type="coiled-coil region" evidence="9">
    <location>
        <begin position="193"/>
        <end position="224"/>
    </location>
</feature>
<dbReference type="Gene3D" id="1.10.287.130">
    <property type="match status" value="1"/>
</dbReference>
<reference evidence="13" key="1">
    <citation type="submission" date="2017-04" db="EMBL/GenBank/DDBJ databases">
        <authorList>
            <person name="Varghese N."/>
            <person name="Submissions S."/>
        </authorList>
    </citation>
    <scope>NUCLEOTIDE SEQUENCE [LARGE SCALE GENOMIC DNA]</scope>
    <source>
        <strain evidence="13">DSM 4125</strain>
    </source>
</reference>
<gene>
    <name evidence="12" type="ORF">SAMN05661096_00459</name>
</gene>
<keyword evidence="13" id="KW-1185">Reference proteome</keyword>
<dbReference type="GO" id="GO:0030295">
    <property type="term" value="F:protein kinase activator activity"/>
    <property type="evidence" value="ECO:0007669"/>
    <property type="project" value="TreeGrafter"/>
</dbReference>
<evidence type="ECO:0000256" key="8">
    <source>
        <dbReference type="ARBA" id="ARBA00023012"/>
    </source>
</evidence>
<evidence type="ECO:0000256" key="6">
    <source>
        <dbReference type="ARBA" id="ARBA00022777"/>
    </source>
</evidence>
<dbReference type="InterPro" id="IPR003661">
    <property type="entry name" value="HisK_dim/P_dom"/>
</dbReference>
<evidence type="ECO:0000259" key="11">
    <source>
        <dbReference type="PROSITE" id="PS50109"/>
    </source>
</evidence>
<evidence type="ECO:0000256" key="7">
    <source>
        <dbReference type="ARBA" id="ARBA00022840"/>
    </source>
</evidence>
<dbReference type="PRINTS" id="PR00344">
    <property type="entry name" value="BCTRLSENSOR"/>
</dbReference>
<keyword evidence="6" id="KW-0418">Kinase</keyword>
<keyword evidence="8" id="KW-0902">Two-component regulatory system</keyword>
<dbReference type="InterPro" id="IPR036097">
    <property type="entry name" value="HisK_dim/P_sf"/>
</dbReference>
<keyword evidence="9" id="KW-0175">Coiled coil</keyword>
<dbReference type="EMBL" id="FXAW01000001">
    <property type="protein sequence ID" value="SMG11969.1"/>
    <property type="molecule type" value="Genomic_DNA"/>
</dbReference>
<dbReference type="SMART" id="SM00388">
    <property type="entry name" value="HisKA"/>
    <property type="match status" value="1"/>
</dbReference>
<dbReference type="PANTHER" id="PTHR42878">
    <property type="entry name" value="TWO-COMPONENT HISTIDINE KINASE"/>
    <property type="match status" value="1"/>
</dbReference>
<dbReference type="Pfam" id="PF00512">
    <property type="entry name" value="HisKA"/>
    <property type="match status" value="1"/>
</dbReference>
<dbReference type="GO" id="GO:0000156">
    <property type="term" value="F:phosphorelay response regulator activity"/>
    <property type="evidence" value="ECO:0007669"/>
    <property type="project" value="TreeGrafter"/>
</dbReference>
<dbReference type="CDD" id="cd00075">
    <property type="entry name" value="HATPase"/>
    <property type="match status" value="1"/>
</dbReference>
<dbReference type="STRING" id="1028.SAMN05661096_00459"/>
<evidence type="ECO:0000256" key="2">
    <source>
        <dbReference type="ARBA" id="ARBA00012438"/>
    </source>
</evidence>
<keyword evidence="10" id="KW-0812">Transmembrane</keyword>
<dbReference type="EC" id="2.7.13.3" evidence="2"/>
<feature type="transmembrane region" description="Helical" evidence="10">
    <location>
        <begin position="56"/>
        <end position="77"/>
    </location>
</feature>
<dbReference type="InterPro" id="IPR050351">
    <property type="entry name" value="BphY/WalK/GraS-like"/>
</dbReference>
<dbReference type="AlphaFoldDB" id="A0A1X7ICU7"/>
<dbReference type="GO" id="GO:0000155">
    <property type="term" value="F:phosphorelay sensor kinase activity"/>
    <property type="evidence" value="ECO:0007669"/>
    <property type="project" value="InterPro"/>
</dbReference>